<dbReference type="EMBL" id="JAKNID010000025">
    <property type="protein sequence ID" value="MCG4565280.1"/>
    <property type="molecule type" value="Genomic_DNA"/>
</dbReference>
<dbReference type="InterPro" id="IPR002197">
    <property type="entry name" value="HTH_Fis"/>
</dbReference>
<dbReference type="SUPFAM" id="SSF55785">
    <property type="entry name" value="PYP-like sensor domain (PAS domain)"/>
    <property type="match status" value="1"/>
</dbReference>
<comment type="caution">
    <text evidence="8">The sequence shown here is derived from an EMBL/GenBank/DDBJ whole genome shotgun (WGS) entry which is preliminary data.</text>
</comment>
<dbReference type="AlphaFoldDB" id="A0A844FHC0"/>
<dbReference type="InterPro" id="IPR025943">
    <property type="entry name" value="Sigma_54_int_dom_ATP-bd_2"/>
</dbReference>
<dbReference type="PANTHER" id="PTHR32071">
    <property type="entry name" value="TRANSCRIPTIONAL REGULATORY PROTEIN"/>
    <property type="match status" value="1"/>
</dbReference>
<dbReference type="InterPro" id="IPR009057">
    <property type="entry name" value="Homeodomain-like_sf"/>
</dbReference>
<dbReference type="GO" id="GO:0005524">
    <property type="term" value="F:ATP binding"/>
    <property type="evidence" value="ECO:0007669"/>
    <property type="project" value="UniProtKB-KW"/>
</dbReference>
<dbReference type="Pfam" id="PF00158">
    <property type="entry name" value="Sigma54_activat"/>
    <property type="match status" value="1"/>
</dbReference>
<keyword evidence="4" id="KW-0804">Transcription</keyword>
<evidence type="ECO:0000259" key="6">
    <source>
        <dbReference type="PROSITE" id="PS50112"/>
    </source>
</evidence>
<proteinExistence type="predicted"/>
<dbReference type="InterPro" id="IPR025662">
    <property type="entry name" value="Sigma_54_int_dom_ATP-bd_1"/>
</dbReference>
<sequence>MEEIKDYNSKKEFPVSKEELFDIIFDNINVGIDVIDYRGTILYYNKAIEKLEGLSSQEVIGEFIFDIFPSFNYENSTMFKCIETGRPIYNNIQSYLNNKGEQIYAIVTNIPIIKDGKVEGVVEFALDMDSIGSLYETFNRWYSSKDISLKKGKGKKGANYYNFGDFKTNNIELKENINKLEAISKYDYNVLIFGETGTGKEILAQSIHNASYRKNKPFIAQNCAAVPENILESIFFGTEKGAYTGAESKPGLFEMADGGTIFLDELNSLPVYPQAKLLRVIEEGYVRRLGGKEDIKVDVRVIANVNRDPLGLINKGKLREDLFYRISQIYVEIPPLRKRKEDILYLSRYFIDQNAKFLNMESIKLSPEVRHLFVNYPWVGNVRELKNVIIQSMINLKVDCGENVIKIKHVPKYIINENNRKRMKKILKVNKDKSYEERIIAVEKELILEALDRADGNVSEAARLLKIKRQTLQYKIKKYEIENVE</sequence>
<keyword evidence="1" id="KW-0547">Nucleotide-binding</keyword>
<dbReference type="GO" id="GO:0006355">
    <property type="term" value="P:regulation of DNA-templated transcription"/>
    <property type="evidence" value="ECO:0007669"/>
    <property type="project" value="InterPro"/>
</dbReference>
<dbReference type="Gene3D" id="1.10.10.60">
    <property type="entry name" value="Homeodomain-like"/>
    <property type="match status" value="1"/>
</dbReference>
<keyword evidence="3" id="KW-0805">Transcription regulation</keyword>
<dbReference type="InterPro" id="IPR002078">
    <property type="entry name" value="Sigma_54_int"/>
</dbReference>
<evidence type="ECO:0000256" key="1">
    <source>
        <dbReference type="ARBA" id="ARBA00022741"/>
    </source>
</evidence>
<dbReference type="InterPro" id="IPR027417">
    <property type="entry name" value="P-loop_NTPase"/>
</dbReference>
<dbReference type="InterPro" id="IPR013656">
    <property type="entry name" value="PAS_4"/>
</dbReference>
<dbReference type="Proteomes" id="UP001108123">
    <property type="component" value="Unassembled WGS sequence"/>
</dbReference>
<dbReference type="PROSITE" id="PS00675">
    <property type="entry name" value="SIGMA54_INTERACT_1"/>
    <property type="match status" value="1"/>
</dbReference>
<dbReference type="Pfam" id="PF02954">
    <property type="entry name" value="HTH_8"/>
    <property type="match status" value="1"/>
</dbReference>
<dbReference type="InterPro" id="IPR003593">
    <property type="entry name" value="AAA+_ATPase"/>
</dbReference>
<dbReference type="InterPro" id="IPR000014">
    <property type="entry name" value="PAS"/>
</dbReference>
<keyword evidence="2" id="KW-0067">ATP-binding</keyword>
<dbReference type="Pfam" id="PF25601">
    <property type="entry name" value="AAA_lid_14"/>
    <property type="match status" value="1"/>
</dbReference>
<dbReference type="Pfam" id="PF08448">
    <property type="entry name" value="PAS_4"/>
    <property type="match status" value="1"/>
</dbReference>
<evidence type="ECO:0000256" key="4">
    <source>
        <dbReference type="ARBA" id="ARBA00023163"/>
    </source>
</evidence>
<evidence type="ECO:0000313" key="9">
    <source>
        <dbReference type="Proteomes" id="UP000462760"/>
    </source>
</evidence>
<dbReference type="Gene3D" id="3.30.450.20">
    <property type="entry name" value="PAS domain"/>
    <property type="match status" value="1"/>
</dbReference>
<dbReference type="OrthoDB" id="5411866at2"/>
<dbReference type="EMBL" id="VULR01000008">
    <property type="protein sequence ID" value="MSS43463.1"/>
    <property type="molecule type" value="Genomic_DNA"/>
</dbReference>
<protein>
    <submittedName>
        <fullName evidence="8">PAS domain S-box protein</fullName>
    </submittedName>
    <submittedName>
        <fullName evidence="7">Sigma 54-interacting transcriptional regulator</fullName>
    </submittedName>
</protein>
<evidence type="ECO:0000313" key="10">
    <source>
        <dbReference type="Proteomes" id="UP001108123"/>
    </source>
</evidence>
<feature type="domain" description="PAS" evidence="6">
    <location>
        <begin position="17"/>
        <end position="68"/>
    </location>
</feature>
<dbReference type="FunFam" id="3.40.50.300:FF:000006">
    <property type="entry name" value="DNA-binding transcriptional regulator NtrC"/>
    <property type="match status" value="1"/>
</dbReference>
<evidence type="ECO:0000256" key="2">
    <source>
        <dbReference type="ARBA" id="ARBA00022840"/>
    </source>
</evidence>
<evidence type="ECO:0000256" key="3">
    <source>
        <dbReference type="ARBA" id="ARBA00023015"/>
    </source>
</evidence>
<keyword evidence="10" id="KW-1185">Reference proteome</keyword>
<dbReference type="RefSeq" id="WP_154484148.1">
    <property type="nucleotide sequence ID" value="NZ_JAJBNW010000011.1"/>
</dbReference>
<dbReference type="Proteomes" id="UP000462760">
    <property type="component" value="Unassembled WGS sequence"/>
</dbReference>
<dbReference type="CDD" id="cd00009">
    <property type="entry name" value="AAA"/>
    <property type="match status" value="1"/>
</dbReference>
<dbReference type="PROSITE" id="PS50045">
    <property type="entry name" value="SIGMA54_INTERACT_4"/>
    <property type="match status" value="1"/>
</dbReference>
<dbReference type="Gene3D" id="3.40.50.300">
    <property type="entry name" value="P-loop containing nucleotide triphosphate hydrolases"/>
    <property type="match status" value="1"/>
</dbReference>
<dbReference type="InterPro" id="IPR058031">
    <property type="entry name" value="AAA_lid_NorR"/>
</dbReference>
<dbReference type="SUPFAM" id="SSF46689">
    <property type="entry name" value="Homeodomain-like"/>
    <property type="match status" value="1"/>
</dbReference>
<dbReference type="SMART" id="SM00382">
    <property type="entry name" value="AAA"/>
    <property type="match status" value="1"/>
</dbReference>
<dbReference type="PROSITE" id="PS50112">
    <property type="entry name" value="PAS"/>
    <property type="match status" value="1"/>
</dbReference>
<dbReference type="PRINTS" id="PR01590">
    <property type="entry name" value="HTHFIS"/>
</dbReference>
<dbReference type="SUPFAM" id="SSF52540">
    <property type="entry name" value="P-loop containing nucleoside triphosphate hydrolases"/>
    <property type="match status" value="1"/>
</dbReference>
<accession>A0A844FHC0</accession>
<dbReference type="InterPro" id="IPR035965">
    <property type="entry name" value="PAS-like_dom_sf"/>
</dbReference>
<name>A0A844FHC0_9FIRM</name>
<organism evidence="8 9">
    <name type="scientific">Anaerosalibacter bizertensis</name>
    <dbReference type="NCBI Taxonomy" id="932217"/>
    <lineage>
        <taxon>Bacteria</taxon>
        <taxon>Bacillati</taxon>
        <taxon>Bacillota</taxon>
        <taxon>Tissierellia</taxon>
        <taxon>Tissierellales</taxon>
        <taxon>Sporanaerobacteraceae</taxon>
        <taxon>Anaerosalibacter</taxon>
    </lineage>
</organism>
<dbReference type="Gene3D" id="1.10.8.60">
    <property type="match status" value="1"/>
</dbReference>
<dbReference type="GO" id="GO:0043565">
    <property type="term" value="F:sequence-specific DNA binding"/>
    <property type="evidence" value="ECO:0007669"/>
    <property type="project" value="InterPro"/>
</dbReference>
<reference evidence="8 9" key="1">
    <citation type="submission" date="2019-08" db="EMBL/GenBank/DDBJ databases">
        <title>In-depth cultivation of the pig gut microbiome towards novel bacterial diversity and tailored functional studies.</title>
        <authorList>
            <person name="Wylensek D."/>
            <person name="Hitch T.C.A."/>
            <person name="Clavel T."/>
        </authorList>
    </citation>
    <scope>NUCLEOTIDE SEQUENCE [LARGE SCALE GENOMIC DNA]</scope>
    <source>
        <strain evidence="8 9">Med78-601-WT-4W-RMD-3</strain>
    </source>
</reference>
<dbReference type="CDD" id="cd00130">
    <property type="entry name" value="PAS"/>
    <property type="match status" value="1"/>
</dbReference>
<dbReference type="NCBIfam" id="TIGR00229">
    <property type="entry name" value="sensory_box"/>
    <property type="match status" value="1"/>
</dbReference>
<evidence type="ECO:0000259" key="5">
    <source>
        <dbReference type="PROSITE" id="PS50045"/>
    </source>
</evidence>
<dbReference type="PANTHER" id="PTHR32071:SF74">
    <property type="entry name" value="TRANSCRIPTIONAL ACTIVATOR ROCR"/>
    <property type="match status" value="1"/>
</dbReference>
<dbReference type="SMART" id="SM00091">
    <property type="entry name" value="PAS"/>
    <property type="match status" value="1"/>
</dbReference>
<feature type="domain" description="Sigma-54 factor interaction" evidence="5">
    <location>
        <begin position="166"/>
        <end position="394"/>
    </location>
</feature>
<evidence type="ECO:0000313" key="7">
    <source>
        <dbReference type="EMBL" id="MCG4565280.1"/>
    </source>
</evidence>
<evidence type="ECO:0000313" key="8">
    <source>
        <dbReference type="EMBL" id="MSS43463.1"/>
    </source>
</evidence>
<dbReference type="PROSITE" id="PS00676">
    <property type="entry name" value="SIGMA54_INTERACT_2"/>
    <property type="match status" value="1"/>
</dbReference>
<reference evidence="7" key="2">
    <citation type="submission" date="2022-01" db="EMBL/GenBank/DDBJ databases">
        <title>Collection of gut derived symbiotic bacterial strains cultured from healthy donors.</title>
        <authorList>
            <person name="Lin H."/>
            <person name="Kohout C."/>
            <person name="Waligurski E."/>
            <person name="Pamer E.G."/>
        </authorList>
    </citation>
    <scope>NUCLEOTIDE SEQUENCE</scope>
    <source>
        <strain evidence="7">MSK.14.39</strain>
    </source>
</reference>
<gene>
    <name evidence="8" type="ORF">FYJ27_06940</name>
    <name evidence="7" type="ORF">L0P62_07460</name>
</gene>